<evidence type="ECO:0000313" key="1">
    <source>
        <dbReference type="EMBL" id="KEQ96426.1"/>
    </source>
</evidence>
<name>A0A074ZCK4_AURSE</name>
<dbReference type="InParanoid" id="A0A074ZCK4"/>
<organism evidence="1 2">
    <name type="scientific">Aureobasidium subglaciale (strain EXF-2481)</name>
    <name type="common">Aureobasidium pullulans var. subglaciale</name>
    <dbReference type="NCBI Taxonomy" id="1043005"/>
    <lineage>
        <taxon>Eukaryota</taxon>
        <taxon>Fungi</taxon>
        <taxon>Dikarya</taxon>
        <taxon>Ascomycota</taxon>
        <taxon>Pezizomycotina</taxon>
        <taxon>Dothideomycetes</taxon>
        <taxon>Dothideomycetidae</taxon>
        <taxon>Dothideales</taxon>
        <taxon>Saccotheciaceae</taxon>
        <taxon>Aureobasidium</taxon>
    </lineage>
</organism>
<proteinExistence type="predicted"/>
<sequence length="189" mass="21648">MSMLSEFTALFNHVSLETFAKHSYAALVDFFSDTLELKLIRPVNGAYRIGAESCEAILSNEALPVHLQSRVYVMQAVFRRDTSIAKEHFESISRVWGFVVSVNLRVDKAAYHEVIDLYVYELGIWLDQEGVYEDKKMPFPHHVYRLPDTIYNPDIERDIADEVEAESDWTEDDIDSISDSSSIALSQSF</sequence>
<gene>
    <name evidence="1" type="ORF">AUEXF2481DRAFT_637761</name>
</gene>
<reference evidence="1 2" key="1">
    <citation type="journal article" date="2014" name="BMC Genomics">
        <title>Genome sequencing of four Aureobasidium pullulans varieties: biotechnological potential, stress tolerance, and description of new species.</title>
        <authorList>
            <person name="Gostin Ar C."/>
            <person name="Ohm R.A."/>
            <person name="Kogej T."/>
            <person name="Sonjak S."/>
            <person name="Turk M."/>
            <person name="Zajc J."/>
            <person name="Zalar P."/>
            <person name="Grube M."/>
            <person name="Sun H."/>
            <person name="Han J."/>
            <person name="Sharma A."/>
            <person name="Chiniquy J."/>
            <person name="Ngan C.Y."/>
            <person name="Lipzen A."/>
            <person name="Barry K."/>
            <person name="Grigoriev I.V."/>
            <person name="Gunde-Cimerman N."/>
        </authorList>
    </citation>
    <scope>NUCLEOTIDE SEQUENCE [LARGE SCALE GENOMIC DNA]</scope>
    <source>
        <strain evidence="1 2">EXF-2481</strain>
    </source>
</reference>
<protein>
    <submittedName>
        <fullName evidence="1">Uncharacterized protein</fullName>
    </submittedName>
</protein>
<dbReference type="EMBL" id="KL584756">
    <property type="protein sequence ID" value="KEQ96426.1"/>
    <property type="molecule type" value="Genomic_DNA"/>
</dbReference>
<dbReference type="RefSeq" id="XP_013345119.1">
    <property type="nucleotide sequence ID" value="XM_013489665.1"/>
</dbReference>
<accession>A0A074ZCK4</accession>
<dbReference type="Proteomes" id="UP000030641">
    <property type="component" value="Unassembled WGS sequence"/>
</dbReference>
<keyword evidence="2" id="KW-1185">Reference proteome</keyword>
<evidence type="ECO:0000313" key="2">
    <source>
        <dbReference type="Proteomes" id="UP000030641"/>
    </source>
</evidence>
<dbReference type="OrthoDB" id="10309532at2759"/>
<dbReference type="GeneID" id="25369819"/>
<dbReference type="AlphaFoldDB" id="A0A074ZCK4"/>
<dbReference type="HOGENOM" id="CLU_1434202_0_0_1"/>